<accession>A0ABM3A8D8</accession>
<feature type="compositionally biased region" description="Polar residues" evidence="1">
    <location>
        <begin position="17"/>
        <end position="48"/>
    </location>
</feature>
<feature type="compositionally biased region" description="Polar residues" evidence="1">
    <location>
        <begin position="112"/>
        <end position="123"/>
    </location>
</feature>
<feature type="region of interest" description="Disordered" evidence="1">
    <location>
        <begin position="1"/>
        <end position="51"/>
    </location>
</feature>
<evidence type="ECO:0000313" key="3">
    <source>
        <dbReference type="RefSeq" id="XP_040951116.1"/>
    </source>
</evidence>
<evidence type="ECO:0008006" key="4">
    <source>
        <dbReference type="Google" id="ProtNLM"/>
    </source>
</evidence>
<reference evidence="2" key="1">
    <citation type="journal article" date="2020" name="Nat. Genet.">
        <title>Genomic diversifications of five Gossypium allopolyploid species and their impact on cotton improvement.</title>
        <authorList>
            <person name="Chen Z.J."/>
            <person name="Sreedasyam A."/>
            <person name="Ando A."/>
            <person name="Song Q."/>
            <person name="De Santiago L.M."/>
            <person name="Hulse-Kemp A.M."/>
            <person name="Ding M."/>
            <person name="Ye W."/>
            <person name="Kirkbride R.C."/>
            <person name="Jenkins J."/>
            <person name="Plott C."/>
            <person name="Lovell J."/>
            <person name="Lin Y.M."/>
            <person name="Vaughn R."/>
            <person name="Liu B."/>
            <person name="Simpson S."/>
            <person name="Scheffler B.E."/>
            <person name="Wen L."/>
            <person name="Saski C.A."/>
            <person name="Grover C.E."/>
            <person name="Hu G."/>
            <person name="Conover J.L."/>
            <person name="Carlson J.W."/>
            <person name="Shu S."/>
            <person name="Boston L.B."/>
            <person name="Williams M."/>
            <person name="Peterson D.G."/>
            <person name="McGee K."/>
            <person name="Jones D.C."/>
            <person name="Wendel J.F."/>
            <person name="Stelly D.M."/>
            <person name="Grimwood J."/>
            <person name="Schmutz J."/>
        </authorList>
    </citation>
    <scope>NUCLEOTIDE SEQUENCE [LARGE SCALE GENOMIC DNA]</scope>
    <source>
        <strain evidence="2">cv. TM-1</strain>
    </source>
</reference>
<dbReference type="GeneID" id="121218261"/>
<keyword evidence="2" id="KW-1185">Reference proteome</keyword>
<evidence type="ECO:0000313" key="2">
    <source>
        <dbReference type="Proteomes" id="UP000818029"/>
    </source>
</evidence>
<dbReference type="Proteomes" id="UP000818029">
    <property type="component" value="Chromosome A03"/>
</dbReference>
<protein>
    <recommendedName>
        <fullName evidence="4">Gag-Pol polyprotein</fullName>
    </recommendedName>
</protein>
<reference evidence="3" key="2">
    <citation type="submission" date="2025-08" db="UniProtKB">
        <authorList>
            <consortium name="RefSeq"/>
        </authorList>
    </citation>
    <scope>IDENTIFICATION</scope>
</reference>
<name>A0ABM3A8D8_GOSHI</name>
<organism evidence="2 3">
    <name type="scientific">Gossypium hirsutum</name>
    <name type="common">Upland cotton</name>
    <name type="synonym">Gossypium mexicanum</name>
    <dbReference type="NCBI Taxonomy" id="3635"/>
    <lineage>
        <taxon>Eukaryota</taxon>
        <taxon>Viridiplantae</taxon>
        <taxon>Streptophyta</taxon>
        <taxon>Embryophyta</taxon>
        <taxon>Tracheophyta</taxon>
        <taxon>Spermatophyta</taxon>
        <taxon>Magnoliopsida</taxon>
        <taxon>eudicotyledons</taxon>
        <taxon>Gunneridae</taxon>
        <taxon>Pentapetalae</taxon>
        <taxon>rosids</taxon>
        <taxon>malvids</taxon>
        <taxon>Malvales</taxon>
        <taxon>Malvaceae</taxon>
        <taxon>Malvoideae</taxon>
        <taxon>Gossypium</taxon>
    </lineage>
</organism>
<feature type="region of interest" description="Disordered" evidence="1">
    <location>
        <begin position="99"/>
        <end position="124"/>
    </location>
</feature>
<dbReference type="RefSeq" id="XP_040951116.1">
    <property type="nucleotide sequence ID" value="XM_041095182.1"/>
</dbReference>
<evidence type="ECO:0000256" key="1">
    <source>
        <dbReference type="SAM" id="MobiDB-lite"/>
    </source>
</evidence>
<sequence length="223" mass="24826">MGKSHQSSSKRSKESATGLNASVGFSNRNKNRQNTTSRAQTTPVTSIGSARPNRPECLQCCRHHFSKCCGNERGCFKCESLEHFIHYCPEMEEREKKQEVKASSAPLRSRPQRNPRSEVTSRGASRDAVVRSKCRALARSYAIRACEEAKSHAMITGTFSIHDISVVSLTGLRKVIEWKGEDEIVLRVGPDESDTLPVIISSLIAEKYLRKGYEADLALLLNT</sequence>
<gene>
    <name evidence="3" type="primary">LOC121218261</name>
</gene>
<proteinExistence type="predicted"/>